<evidence type="ECO:0000313" key="2">
    <source>
        <dbReference type="Proteomes" id="UP001449795"/>
    </source>
</evidence>
<sequence>MPRPRRTPALVIRITHRIGAPSMLAMIGSGWQIYNASPILPFTFPLWMTLGGRLARGIAWHLREGQERDRLLVRRAACGS</sequence>
<dbReference type="Proteomes" id="UP001449795">
    <property type="component" value="Chromosome"/>
</dbReference>
<gene>
    <name evidence="1" type="ORF">AAC691_14245</name>
</gene>
<accession>A0ABZ3D1I9</accession>
<name>A0ABZ3D1I9_9PROT</name>
<evidence type="ECO:0000313" key="1">
    <source>
        <dbReference type="EMBL" id="XAE41454.1"/>
    </source>
</evidence>
<organism evidence="1 2">
    <name type="scientific">Nguyenibacter vanlangensis</name>
    <dbReference type="NCBI Taxonomy" id="1216886"/>
    <lineage>
        <taxon>Bacteria</taxon>
        <taxon>Pseudomonadati</taxon>
        <taxon>Pseudomonadota</taxon>
        <taxon>Alphaproteobacteria</taxon>
        <taxon>Acetobacterales</taxon>
        <taxon>Acetobacteraceae</taxon>
        <taxon>Nguyenibacter</taxon>
    </lineage>
</organism>
<dbReference type="RefSeq" id="WP_342627391.1">
    <property type="nucleotide sequence ID" value="NZ_CP152276.1"/>
</dbReference>
<reference evidence="1 2" key="1">
    <citation type="submission" date="2024-04" db="EMBL/GenBank/DDBJ databases">
        <title>Complete genome sequence of Nguyenibacter vanlangesis HBCM-1154, a strain capable of nitrogen fixation, IAA production, and phosphorus solubilization isolated from sugarcane soil.</title>
        <authorList>
            <person name="MY HANH P."/>
        </authorList>
    </citation>
    <scope>NUCLEOTIDE SEQUENCE [LARGE SCALE GENOMIC DNA]</scope>
    <source>
        <strain evidence="1 2">HBCM 1154</strain>
    </source>
</reference>
<dbReference type="EMBL" id="CP152276">
    <property type="protein sequence ID" value="XAE41454.1"/>
    <property type="molecule type" value="Genomic_DNA"/>
</dbReference>
<protein>
    <submittedName>
        <fullName evidence="1">Uncharacterized protein</fullName>
    </submittedName>
</protein>
<keyword evidence="2" id="KW-1185">Reference proteome</keyword>
<proteinExistence type="predicted"/>